<evidence type="ECO:0000313" key="1">
    <source>
        <dbReference type="EMBL" id="MEK9500200.1"/>
    </source>
</evidence>
<protein>
    <recommendedName>
        <fullName evidence="3">Alpha/beta hydrolase</fullName>
    </recommendedName>
</protein>
<organism evidence="1 2">
    <name type="scientific">Gaopeijia maritima</name>
    <dbReference type="NCBI Taxonomy" id="3119007"/>
    <lineage>
        <taxon>Bacteria</taxon>
        <taxon>Pseudomonadati</taxon>
        <taxon>Gemmatimonadota</taxon>
        <taxon>Longimicrobiia</taxon>
        <taxon>Gaopeijiales</taxon>
        <taxon>Gaopeijiaceae</taxon>
        <taxon>Gaopeijia</taxon>
    </lineage>
</organism>
<sequence>MEAVDEVAKVDPLRSLERRGEGPAVLVLGVPLDAMPDGYRFLGLDGRGLDGLDGDRRLGEAIEALGLESPVIVVAGHLASTALRLTLRDPWRVGGLAMLFAPDPGRPAGVSMRATLDPLGVPLVLLPLAGAIAAAMERVALGAFLDTCHRDVARTR</sequence>
<dbReference type="Proteomes" id="UP001484239">
    <property type="component" value="Unassembled WGS sequence"/>
</dbReference>
<dbReference type="EMBL" id="JBBHLI010000002">
    <property type="protein sequence ID" value="MEK9500200.1"/>
    <property type="molecule type" value="Genomic_DNA"/>
</dbReference>
<gene>
    <name evidence="1" type="ORF">WI372_04365</name>
</gene>
<reference evidence="1 2" key="1">
    <citation type="submission" date="2024-02" db="EMBL/GenBank/DDBJ databases">
        <title>A novel Gemmatimonadota bacterium.</title>
        <authorList>
            <person name="Du Z.-J."/>
            <person name="Ye Y.-Q."/>
        </authorList>
    </citation>
    <scope>NUCLEOTIDE SEQUENCE [LARGE SCALE GENOMIC DNA]</scope>
    <source>
        <strain evidence="1 2">DH-20</strain>
    </source>
</reference>
<dbReference type="RefSeq" id="WP_405275375.1">
    <property type="nucleotide sequence ID" value="NZ_CP144380.1"/>
</dbReference>
<comment type="caution">
    <text evidence="1">The sequence shown here is derived from an EMBL/GenBank/DDBJ whole genome shotgun (WGS) entry which is preliminary data.</text>
</comment>
<evidence type="ECO:0008006" key="3">
    <source>
        <dbReference type="Google" id="ProtNLM"/>
    </source>
</evidence>
<proteinExistence type="predicted"/>
<evidence type="ECO:0000313" key="2">
    <source>
        <dbReference type="Proteomes" id="UP001484239"/>
    </source>
</evidence>
<accession>A0ABU9E8D3</accession>
<keyword evidence="2" id="KW-1185">Reference proteome</keyword>
<name>A0ABU9E8D3_9BACT</name>